<accession>A0A177VY83</accession>
<proteinExistence type="predicted"/>
<gene>
    <name evidence="1" type="ORF">BDEG_28668</name>
</gene>
<comment type="caution">
    <text evidence="1">The sequence shown here is derived from an EMBL/GenBank/DDBJ whole genome shotgun (WGS) entry which is preliminary data.</text>
</comment>
<sequence>MSCRVIVLNEPNQTTALPVDPICIIWSSFTRLNNIQVVLLESSFVKLIFPNHICRNPSVFDVQSQVESCESDWIVVGFRHSCSKSARFSLAELPIHNEQ</sequence>
<reference evidence="1 2" key="2">
    <citation type="submission" date="2016-05" db="EMBL/GenBank/DDBJ databases">
        <title>Lineage-specific infection strategies underlie the spectrum of fungal disease in amphibians.</title>
        <authorList>
            <person name="Cuomo C.A."/>
            <person name="Farrer R.A."/>
            <person name="James T."/>
            <person name="Longcore J."/>
            <person name="Birren B."/>
        </authorList>
    </citation>
    <scope>NUCLEOTIDE SEQUENCE [LARGE SCALE GENOMIC DNA]</scope>
    <source>
        <strain evidence="1 2">JEL423</strain>
    </source>
</reference>
<evidence type="ECO:0000313" key="2">
    <source>
        <dbReference type="Proteomes" id="UP000077115"/>
    </source>
</evidence>
<reference evidence="1 2" key="1">
    <citation type="submission" date="2006-10" db="EMBL/GenBank/DDBJ databases">
        <title>The Genome Sequence of Batrachochytrium dendrobatidis JEL423.</title>
        <authorList>
            <consortium name="The Broad Institute Genome Sequencing Platform"/>
            <person name="Birren B."/>
            <person name="Lander E."/>
            <person name="Galagan J."/>
            <person name="Cuomo C."/>
            <person name="Devon K."/>
            <person name="Jaffe D."/>
            <person name="Butler J."/>
            <person name="Alvarez P."/>
            <person name="Gnerre S."/>
            <person name="Grabherr M."/>
            <person name="Kleber M."/>
            <person name="Mauceli E."/>
            <person name="Brockman W."/>
            <person name="Young S."/>
            <person name="LaButti K."/>
            <person name="Sykes S."/>
            <person name="DeCaprio D."/>
            <person name="Crawford M."/>
            <person name="Koehrsen M."/>
            <person name="Engels R."/>
            <person name="Montgomery P."/>
            <person name="Pearson M."/>
            <person name="Howarth C."/>
            <person name="Larson L."/>
            <person name="White J."/>
            <person name="O'Leary S."/>
            <person name="Kodira C."/>
            <person name="Zeng Q."/>
            <person name="Yandava C."/>
            <person name="Alvarado L."/>
            <person name="Longcore J."/>
            <person name="James T."/>
        </authorList>
    </citation>
    <scope>NUCLEOTIDE SEQUENCE [LARGE SCALE GENOMIC DNA]</scope>
    <source>
        <strain evidence="1 2">JEL423</strain>
    </source>
</reference>
<organism evidence="1 2">
    <name type="scientific">Batrachochytrium dendrobatidis (strain JEL423)</name>
    <dbReference type="NCBI Taxonomy" id="403673"/>
    <lineage>
        <taxon>Eukaryota</taxon>
        <taxon>Fungi</taxon>
        <taxon>Fungi incertae sedis</taxon>
        <taxon>Chytridiomycota</taxon>
        <taxon>Chytridiomycota incertae sedis</taxon>
        <taxon>Chytridiomycetes</taxon>
        <taxon>Rhizophydiales</taxon>
        <taxon>Rhizophydiales incertae sedis</taxon>
        <taxon>Batrachochytrium</taxon>
    </lineage>
</organism>
<name>A0A177VY83_BATDL</name>
<dbReference type="EMBL" id="AATT01000300">
    <property type="protein sequence ID" value="OAJ32788.1"/>
    <property type="molecule type" value="Genomic_DNA"/>
</dbReference>
<evidence type="ECO:0000313" key="1">
    <source>
        <dbReference type="EMBL" id="OAJ32788.1"/>
    </source>
</evidence>
<protein>
    <submittedName>
        <fullName evidence="1">Uncharacterized protein</fullName>
    </submittedName>
</protein>
<dbReference type="AlphaFoldDB" id="A0A177VY83"/>
<dbReference type="VEuPathDB" id="FungiDB:BDEG_28668"/>
<dbReference type="Proteomes" id="UP000077115">
    <property type="component" value="Unassembled WGS sequence"/>
</dbReference>